<feature type="compositionally biased region" description="Low complexity" evidence="1">
    <location>
        <begin position="333"/>
        <end position="346"/>
    </location>
</feature>
<dbReference type="Gene3D" id="1.10.287.110">
    <property type="entry name" value="DnaJ domain"/>
    <property type="match status" value="1"/>
</dbReference>
<evidence type="ECO:0008006" key="4">
    <source>
        <dbReference type="Google" id="ProtNLM"/>
    </source>
</evidence>
<dbReference type="InterPro" id="IPR036869">
    <property type="entry name" value="J_dom_sf"/>
</dbReference>
<dbReference type="GO" id="GO:0005737">
    <property type="term" value="C:cytoplasm"/>
    <property type="evidence" value="ECO:0007669"/>
    <property type="project" value="TreeGrafter"/>
</dbReference>
<protein>
    <recommendedName>
        <fullName evidence="4">J domain-containing protein required for chloroplast accumulation response 1</fullName>
    </recommendedName>
</protein>
<name>A0AAV5DCN5_ELECO</name>
<feature type="region of interest" description="Disordered" evidence="1">
    <location>
        <begin position="128"/>
        <end position="154"/>
    </location>
</feature>
<feature type="compositionally biased region" description="Polar residues" evidence="1">
    <location>
        <begin position="399"/>
        <end position="420"/>
    </location>
</feature>
<feature type="compositionally biased region" description="Polar residues" evidence="1">
    <location>
        <begin position="464"/>
        <end position="486"/>
    </location>
</feature>
<feature type="region of interest" description="Disordered" evidence="1">
    <location>
        <begin position="446"/>
        <end position="539"/>
    </location>
</feature>
<dbReference type="GO" id="GO:0030276">
    <property type="term" value="F:clathrin binding"/>
    <property type="evidence" value="ECO:0007669"/>
    <property type="project" value="TreeGrafter"/>
</dbReference>
<dbReference type="EMBL" id="BQKI01000015">
    <property type="protein sequence ID" value="GJN08774.1"/>
    <property type="molecule type" value="Genomic_DNA"/>
</dbReference>
<feature type="compositionally biased region" description="Polar residues" evidence="1">
    <location>
        <begin position="278"/>
        <end position="287"/>
    </location>
</feature>
<proteinExistence type="predicted"/>
<dbReference type="SUPFAM" id="SSF46565">
    <property type="entry name" value="Chaperone J-domain"/>
    <property type="match status" value="1"/>
</dbReference>
<dbReference type="PANTHER" id="PTHR23172">
    <property type="entry name" value="AUXILIN/CYCLIN G-ASSOCIATED KINASE-RELATED"/>
    <property type="match status" value="1"/>
</dbReference>
<evidence type="ECO:0000313" key="3">
    <source>
        <dbReference type="Proteomes" id="UP001054889"/>
    </source>
</evidence>
<dbReference type="PANTHER" id="PTHR23172:SF64">
    <property type="entry name" value="J DOMAIN-CONTAINING PROTEIN REQUIRED FOR CHLOROPLAST ACCUMULATION RESPONSE 1"/>
    <property type="match status" value="1"/>
</dbReference>
<evidence type="ECO:0000256" key="1">
    <source>
        <dbReference type="SAM" id="MobiDB-lite"/>
    </source>
</evidence>
<feature type="compositionally biased region" description="Basic and acidic residues" evidence="1">
    <location>
        <begin position="446"/>
        <end position="458"/>
    </location>
</feature>
<dbReference type="AlphaFoldDB" id="A0AAV5DCN5"/>
<dbReference type="GO" id="GO:0072583">
    <property type="term" value="P:clathrin-dependent endocytosis"/>
    <property type="evidence" value="ECO:0007669"/>
    <property type="project" value="TreeGrafter"/>
</dbReference>
<feature type="compositionally biased region" description="Polar residues" evidence="1">
    <location>
        <begin position="109"/>
        <end position="119"/>
    </location>
</feature>
<comment type="caution">
    <text evidence="2">The sequence shown here is derived from an EMBL/GenBank/DDBJ whole genome shotgun (WGS) entry which is preliminary data.</text>
</comment>
<keyword evidence="3" id="KW-1185">Reference proteome</keyword>
<gene>
    <name evidence="2" type="primary">ga26729</name>
    <name evidence="2" type="ORF">PR202_ga26729</name>
</gene>
<dbReference type="GO" id="GO:0031982">
    <property type="term" value="C:vesicle"/>
    <property type="evidence" value="ECO:0007669"/>
    <property type="project" value="TreeGrafter"/>
</dbReference>
<dbReference type="GO" id="GO:0072318">
    <property type="term" value="P:clathrin coat disassembly"/>
    <property type="evidence" value="ECO:0007669"/>
    <property type="project" value="TreeGrafter"/>
</dbReference>
<feature type="region of interest" description="Disordered" evidence="1">
    <location>
        <begin position="19"/>
        <end position="71"/>
    </location>
</feature>
<feature type="region of interest" description="Disordered" evidence="1">
    <location>
        <begin position="329"/>
        <end position="422"/>
    </location>
</feature>
<feature type="region of interest" description="Disordered" evidence="1">
    <location>
        <begin position="276"/>
        <end position="311"/>
    </location>
</feature>
<reference evidence="2" key="2">
    <citation type="submission" date="2021-12" db="EMBL/GenBank/DDBJ databases">
        <title>Resequencing data analysis of finger millet.</title>
        <authorList>
            <person name="Hatakeyama M."/>
            <person name="Aluri S."/>
            <person name="Balachadran M.T."/>
            <person name="Sivarajan S.R."/>
            <person name="Poveda L."/>
            <person name="Shimizu-Inatsugi R."/>
            <person name="Schlapbach R."/>
            <person name="Sreeman S.M."/>
            <person name="Shimizu K.K."/>
        </authorList>
    </citation>
    <scope>NUCLEOTIDE SEQUENCE</scope>
</reference>
<evidence type="ECO:0000313" key="2">
    <source>
        <dbReference type="EMBL" id="GJN08774.1"/>
    </source>
</evidence>
<dbReference type="FunFam" id="1.10.287.110:FF:000043">
    <property type="entry name" value="J-domain protein required for chloroplast accumulation response 1"/>
    <property type="match status" value="1"/>
</dbReference>
<dbReference type="Proteomes" id="UP001054889">
    <property type="component" value="Unassembled WGS sequence"/>
</dbReference>
<feature type="compositionally biased region" description="Low complexity" evidence="1">
    <location>
        <begin position="19"/>
        <end position="28"/>
    </location>
</feature>
<feature type="region of interest" description="Disordered" evidence="1">
    <location>
        <begin position="191"/>
        <end position="218"/>
    </location>
</feature>
<sequence length="749" mass="83062">MAGAPPRSADLDFADVFADVFGGPPRRSSGNEHSSRRSSVDTSSFGSSAQRARSGETGTPVFGDRGSGDRRRHLGEEFYRDIFPVSEAALPRRAGAGDWGDVFGGPASPGSTTRPPSSFSMKFNRGTDILMPTSPSRQTSDRNDDGASYAYSIPTSPISQMNNYLAQETPQQDSRKKPISWHRYPFLSRFRSQSGDKKDTSNHISSIESEGEGTPASMESIMDTNKFHFSFYKWAGKGALLVLPGTMEEKDAAIIGLKSFPQVVVQGFDLIDEEDRMSTATGASKSQTDYEDSKSGKYSTNSATKEGPAPLFFDDDYIQGMKHYADYPKNDVSSDSLSAKSSQPPSGERSRSSRVKGKVTDFMKVFSPEGSPKRKGAPEVQDQPPTAKNESKTELQDKFTVSSSAANEDAETIQNNQNSFIDVPSPMSEVQERMEKPILTTNSRMEGKMKMTSERNEAAPDGMRQSTRYSKNDVSSDSLSTKTSRLPSREKSRSSRIKGKVKDFMKIFSPEASPKRKRALEAQSETSSVKNESKTELQDNFTLSSSEAGEDVRTIQDNQNAFIDVSSTMSEVKERMEKPVLTTNSKMEGKMGTTSERNEAVCNESIGGGRKDNVDNTIHHEEIYVEDLDDFLVEHITEDPILHNDQEKEQMKIAESKIREWSRGKEGNIRSLLSTLQYVLWPESGWKPIPLVDVIEGAAVKKAYQKALLCLHPDKLQQRGATMHQKHVAEKVFDILQESWKEFNSVTFG</sequence>
<feature type="region of interest" description="Disordered" evidence="1">
    <location>
        <begin position="100"/>
        <end position="119"/>
    </location>
</feature>
<feature type="compositionally biased region" description="Basic and acidic residues" evidence="1">
    <location>
        <begin position="29"/>
        <end position="39"/>
    </location>
</feature>
<organism evidence="2 3">
    <name type="scientific">Eleusine coracana subsp. coracana</name>
    <dbReference type="NCBI Taxonomy" id="191504"/>
    <lineage>
        <taxon>Eukaryota</taxon>
        <taxon>Viridiplantae</taxon>
        <taxon>Streptophyta</taxon>
        <taxon>Embryophyta</taxon>
        <taxon>Tracheophyta</taxon>
        <taxon>Spermatophyta</taxon>
        <taxon>Magnoliopsida</taxon>
        <taxon>Liliopsida</taxon>
        <taxon>Poales</taxon>
        <taxon>Poaceae</taxon>
        <taxon>PACMAD clade</taxon>
        <taxon>Chloridoideae</taxon>
        <taxon>Cynodonteae</taxon>
        <taxon>Eleusininae</taxon>
        <taxon>Eleusine</taxon>
    </lineage>
</organism>
<accession>A0AAV5DCN5</accession>
<reference evidence="2" key="1">
    <citation type="journal article" date="2018" name="DNA Res.">
        <title>Multiple hybrid de novo genome assembly of finger millet, an orphan allotetraploid crop.</title>
        <authorList>
            <person name="Hatakeyama M."/>
            <person name="Aluri S."/>
            <person name="Balachadran M.T."/>
            <person name="Sivarajan S.R."/>
            <person name="Patrignani A."/>
            <person name="Gruter S."/>
            <person name="Poveda L."/>
            <person name="Shimizu-Inatsugi R."/>
            <person name="Baeten J."/>
            <person name="Francoijs K.J."/>
            <person name="Nataraja K.N."/>
            <person name="Reddy Y.A.N."/>
            <person name="Phadnis S."/>
            <person name="Ravikumar R.L."/>
            <person name="Schlapbach R."/>
            <person name="Sreeman S.M."/>
            <person name="Shimizu K.K."/>
        </authorList>
    </citation>
    <scope>NUCLEOTIDE SEQUENCE</scope>
</reference>